<feature type="signal peptide" evidence="1">
    <location>
        <begin position="1"/>
        <end position="21"/>
    </location>
</feature>
<dbReference type="Proteomes" id="UP000009885">
    <property type="component" value="Unassembled WGS sequence"/>
</dbReference>
<reference evidence="2 3" key="1">
    <citation type="journal article" date="2013" name="Genome Announc.">
        <title>Genome Sequence of Staphylococcus massiliensis Strain S46, Isolated from the Surface of Healthy Human Skin.</title>
        <authorList>
            <person name="Srivastav R."/>
            <person name="Singh A."/>
            <person name="Jangir P.K."/>
            <person name="Kumari C."/>
            <person name="Muduli S."/>
            <person name="Sharma R."/>
        </authorList>
    </citation>
    <scope>NUCLEOTIDE SEQUENCE [LARGE SCALE GENOMIC DNA]</scope>
    <source>
        <strain evidence="2 3">S46</strain>
    </source>
</reference>
<keyword evidence="3" id="KW-1185">Reference proteome</keyword>
<feature type="chain" id="PRO_5038761481" evidence="1">
    <location>
        <begin position="22"/>
        <end position="240"/>
    </location>
</feature>
<proteinExistence type="predicted"/>
<dbReference type="AlphaFoldDB" id="K9B034"/>
<dbReference type="STRING" id="1229783.C273_07917"/>
<organism evidence="2 3">
    <name type="scientific">Staphylococcus massiliensis S46</name>
    <dbReference type="NCBI Taxonomy" id="1229783"/>
    <lineage>
        <taxon>Bacteria</taxon>
        <taxon>Bacillati</taxon>
        <taxon>Bacillota</taxon>
        <taxon>Bacilli</taxon>
        <taxon>Bacillales</taxon>
        <taxon>Staphylococcaceae</taxon>
        <taxon>Staphylococcus</taxon>
    </lineage>
</organism>
<evidence type="ECO:0000256" key="1">
    <source>
        <dbReference type="SAM" id="SignalP"/>
    </source>
</evidence>
<dbReference type="eggNOG" id="COG1388">
    <property type="taxonomic scope" value="Bacteria"/>
</dbReference>
<keyword evidence="1" id="KW-0732">Signal</keyword>
<name>K9B034_9STAP</name>
<sequence>MKKFIASSTLALTLGVTGVTAGQTAEASEYTVNQDKLVNLALYHQDQLNNAPVQEGAYNINFNCNGLNYSFVSDGTYWAWSYGAGEQDASKLLPGYKADVKTSAVSYEAPKTTHTQSYNQVSNTTSNVTTSTTTYQAPQVTQAPVQRQVQTQAVSTGGSVYDQFIAAGGTDSMWRNIVLPESGGNPNIVSLYGYRGLGQTKEHWGTGSVAYQTQGMLNYAVQRYGSVENAVNFRLANNWW</sequence>
<accession>K9B034</accession>
<dbReference type="EMBL" id="AMSQ01000012">
    <property type="protein sequence ID" value="EKU47150.1"/>
    <property type="molecule type" value="Genomic_DNA"/>
</dbReference>
<gene>
    <name evidence="2" type="ORF">C273_07917</name>
</gene>
<evidence type="ECO:0000313" key="2">
    <source>
        <dbReference type="EMBL" id="EKU47150.1"/>
    </source>
</evidence>
<protein>
    <submittedName>
        <fullName evidence="2">SceA protein</fullName>
    </submittedName>
</protein>
<dbReference type="PATRIC" id="fig|1229783.3.peg.1596"/>
<dbReference type="RefSeq" id="WP_009383914.1">
    <property type="nucleotide sequence ID" value="NZ_AMSQ01000012.1"/>
</dbReference>
<dbReference type="OrthoDB" id="2329027at2"/>
<evidence type="ECO:0000313" key="3">
    <source>
        <dbReference type="Proteomes" id="UP000009885"/>
    </source>
</evidence>
<comment type="caution">
    <text evidence="2">The sequence shown here is derived from an EMBL/GenBank/DDBJ whole genome shotgun (WGS) entry which is preliminary data.</text>
</comment>